<evidence type="ECO:0000313" key="1">
    <source>
        <dbReference type="EMBL" id="SEQ36590.1"/>
    </source>
</evidence>
<dbReference type="AlphaFoldDB" id="A0A1H9FF83"/>
<keyword evidence="2" id="KW-1185">Reference proteome</keyword>
<proteinExistence type="predicted"/>
<dbReference type="Proteomes" id="UP000199114">
    <property type="component" value="Unassembled WGS sequence"/>
</dbReference>
<protein>
    <submittedName>
        <fullName evidence="1">Uncharacterized protein</fullName>
    </submittedName>
</protein>
<accession>A0A1H9FF83</accession>
<reference evidence="2" key="1">
    <citation type="submission" date="2016-10" db="EMBL/GenBank/DDBJ databases">
        <authorList>
            <person name="Varghese N."/>
            <person name="Submissions S."/>
        </authorList>
    </citation>
    <scope>NUCLEOTIDE SEQUENCE [LARGE SCALE GENOMIC DNA]</scope>
    <source>
        <strain evidence="2">DSM 25055</strain>
    </source>
</reference>
<dbReference type="EMBL" id="FOFD01000002">
    <property type="protein sequence ID" value="SEQ36590.1"/>
    <property type="molecule type" value="Genomic_DNA"/>
</dbReference>
<organism evidence="1 2">
    <name type="scientific">Natrinema salaciae</name>
    <dbReference type="NCBI Taxonomy" id="1186196"/>
    <lineage>
        <taxon>Archaea</taxon>
        <taxon>Methanobacteriati</taxon>
        <taxon>Methanobacteriota</taxon>
        <taxon>Stenosarchaea group</taxon>
        <taxon>Halobacteria</taxon>
        <taxon>Halobacteriales</taxon>
        <taxon>Natrialbaceae</taxon>
        <taxon>Natrinema</taxon>
    </lineage>
</organism>
<evidence type="ECO:0000313" key="2">
    <source>
        <dbReference type="Proteomes" id="UP000199114"/>
    </source>
</evidence>
<name>A0A1H9FF83_9EURY</name>
<sequence length="49" mass="6012">MGEYSQKVVFPDRIWGEYLEHNCRQRLSILVRYRRPMTDVFAIDWMTFG</sequence>
<gene>
    <name evidence="1" type="ORF">SAMN04489841_1567</name>
</gene>